<evidence type="ECO:0000313" key="3">
    <source>
        <dbReference type="Proteomes" id="UP000190961"/>
    </source>
</evidence>
<sequence length="436" mass="48597">MKPHSQKFLQQRRFYMVLPLLVLPFITMIFWALGGGQGTPVQAQEVTSGLNMELPGPHFDKEDEQWNKFDLYEQAKRDSLKFEEARRNDPYYVISTLKGNETSDTIPKEENKLNTSLGSKDKYAQMDRNEKMINEKLAQLTTQLNQHDQPIAATKETSSAQNIAVGSGTPITEDVDRLEKMMQIMASSDTNDPEMQQIESMLDKILDVQHPDRVREKIREQSRQYQQQVFPVEAAASEDNISLVENAPVKRDSIYTPLYAAESTQNDFYGLDGEVVSSDEQANAIQAVIHDTQTVVAGSTVKLRLLSDVYINGQRIEKDQFVFGTCAINGERLTISISSIRNESSLLPVSLSAFDLDGMEGVYIPGAITRDAAKQASSQSIQDVELYSMDNSLGAQAATAGIEAAKGLFSRKAKLIKVTVKAGYQVLLKDKNQPVQ</sequence>
<dbReference type="InterPro" id="IPR022187">
    <property type="entry name" value="Conjug_transposon_TraM"/>
</dbReference>
<dbReference type="Pfam" id="PF12508">
    <property type="entry name" value="Transposon_TraM"/>
    <property type="match status" value="1"/>
</dbReference>
<evidence type="ECO:0000259" key="1">
    <source>
        <dbReference type="Pfam" id="PF12508"/>
    </source>
</evidence>
<gene>
    <name evidence="2" type="ORF">SAMN05660236_4848</name>
</gene>
<dbReference type="InterPro" id="IPR055407">
    <property type="entry name" value="TraM_C"/>
</dbReference>
<dbReference type="AlphaFoldDB" id="A0A1T5MAD1"/>
<dbReference type="NCBIfam" id="TIGR03779">
    <property type="entry name" value="Bac_Flav_CT_M"/>
    <property type="match status" value="1"/>
</dbReference>
<evidence type="ECO:0000313" key="2">
    <source>
        <dbReference type="EMBL" id="SKC85182.1"/>
    </source>
</evidence>
<keyword evidence="3" id="KW-1185">Reference proteome</keyword>
<protein>
    <submittedName>
        <fullName evidence="2">Bacteroides conjugative transposon TraM protein</fullName>
    </submittedName>
</protein>
<dbReference type="Proteomes" id="UP000190961">
    <property type="component" value="Unassembled WGS sequence"/>
</dbReference>
<dbReference type="EMBL" id="FUZU01000004">
    <property type="protein sequence ID" value="SKC85182.1"/>
    <property type="molecule type" value="Genomic_DNA"/>
</dbReference>
<name>A0A1T5MAD1_9BACT</name>
<dbReference type="OrthoDB" id="1453786at2"/>
<reference evidence="2 3" key="1">
    <citation type="submission" date="2017-02" db="EMBL/GenBank/DDBJ databases">
        <authorList>
            <person name="Peterson S.W."/>
        </authorList>
    </citation>
    <scope>NUCLEOTIDE SEQUENCE [LARGE SCALE GENOMIC DNA]</scope>
    <source>
        <strain evidence="2 3">DSM 25262</strain>
    </source>
</reference>
<dbReference type="RefSeq" id="WP_079689383.1">
    <property type="nucleotide sequence ID" value="NZ_FUZU01000004.1"/>
</dbReference>
<feature type="domain" description="Conjugative transposon TraM C-terminal" evidence="1">
    <location>
        <begin position="285"/>
        <end position="429"/>
    </location>
</feature>
<dbReference type="STRING" id="688867.SAMN05660236_4848"/>
<accession>A0A1T5MAD1</accession>
<proteinExistence type="predicted"/>
<organism evidence="2 3">
    <name type="scientific">Ohtaekwangia koreensis</name>
    <dbReference type="NCBI Taxonomy" id="688867"/>
    <lineage>
        <taxon>Bacteria</taxon>
        <taxon>Pseudomonadati</taxon>
        <taxon>Bacteroidota</taxon>
        <taxon>Cytophagia</taxon>
        <taxon>Cytophagales</taxon>
        <taxon>Fulvivirgaceae</taxon>
        <taxon>Ohtaekwangia</taxon>
    </lineage>
</organism>